<dbReference type="InterPro" id="IPR006315">
    <property type="entry name" value="OM_autotransptr_brl_dom"/>
</dbReference>
<dbReference type="EMBL" id="CP098242">
    <property type="protein sequence ID" value="WAW09600.1"/>
    <property type="molecule type" value="Genomic_DNA"/>
</dbReference>
<proteinExistence type="predicted"/>
<dbReference type="SUPFAM" id="SSF103515">
    <property type="entry name" value="Autotransporter"/>
    <property type="match status" value="1"/>
</dbReference>
<evidence type="ECO:0000259" key="1">
    <source>
        <dbReference type="PROSITE" id="PS51208"/>
    </source>
</evidence>
<feature type="domain" description="Autotransporter" evidence="1">
    <location>
        <begin position="383"/>
        <end position="655"/>
    </location>
</feature>
<gene>
    <name evidence="2" type="ORF">NB640_10230</name>
</gene>
<name>A0A9E9P2V2_9BURK</name>
<protein>
    <submittedName>
        <fullName evidence="2">Autotransporter domain-containing protein</fullName>
    </submittedName>
</protein>
<evidence type="ECO:0000313" key="3">
    <source>
        <dbReference type="Proteomes" id="UP001156215"/>
    </source>
</evidence>
<dbReference type="InterPro" id="IPR005546">
    <property type="entry name" value="Autotransporte_beta"/>
</dbReference>
<dbReference type="SMART" id="SM00869">
    <property type="entry name" value="Autotransporter"/>
    <property type="match status" value="1"/>
</dbReference>
<dbReference type="InterPro" id="IPR036709">
    <property type="entry name" value="Autotransporte_beta_dom_sf"/>
</dbReference>
<organism evidence="2 3">
    <name type="scientific">Oxalobacter vibrioformis</name>
    <dbReference type="NCBI Taxonomy" id="933080"/>
    <lineage>
        <taxon>Bacteria</taxon>
        <taxon>Pseudomonadati</taxon>
        <taxon>Pseudomonadota</taxon>
        <taxon>Betaproteobacteria</taxon>
        <taxon>Burkholderiales</taxon>
        <taxon>Oxalobacteraceae</taxon>
        <taxon>Oxalobacter</taxon>
    </lineage>
</organism>
<keyword evidence="3" id="KW-1185">Reference proteome</keyword>
<dbReference type="GO" id="GO:0019867">
    <property type="term" value="C:outer membrane"/>
    <property type="evidence" value="ECO:0007669"/>
    <property type="project" value="InterPro"/>
</dbReference>
<dbReference type="Gene3D" id="2.40.128.130">
    <property type="entry name" value="Autotransporter beta-domain"/>
    <property type="match status" value="1"/>
</dbReference>
<reference evidence="2" key="1">
    <citation type="journal article" date="2022" name="Front. Microbiol.">
        <title>New perspectives on an old grouping: The genomic and phenotypic variability of Oxalobacter formigenes and the implications for calcium oxalate stone prevention.</title>
        <authorList>
            <person name="Chmiel J.A."/>
            <person name="Carr C."/>
            <person name="Stuivenberg G.A."/>
            <person name="Venema R."/>
            <person name="Chanyi R.M."/>
            <person name="Al K.F."/>
            <person name="Giguere D."/>
            <person name="Say H."/>
            <person name="Akouris P.P."/>
            <person name="Dominguez Romero S.A."/>
            <person name="Kwong A."/>
            <person name="Tai V."/>
            <person name="Koval S.F."/>
            <person name="Razvi H."/>
            <person name="Bjazevic J."/>
            <person name="Burton J.P."/>
        </authorList>
    </citation>
    <scope>NUCLEOTIDE SEQUENCE</scope>
    <source>
        <strain evidence="2">WoOx3</strain>
    </source>
</reference>
<dbReference type="AlphaFoldDB" id="A0A9E9P2V2"/>
<dbReference type="Proteomes" id="UP001156215">
    <property type="component" value="Chromosome"/>
</dbReference>
<dbReference type="PROSITE" id="PS51208">
    <property type="entry name" value="AUTOTRANSPORTER"/>
    <property type="match status" value="1"/>
</dbReference>
<sequence>MTHADTLTYTGNASDLKLIPAWVPGMSNDLYPGTRANPSGSGNTIIIDYDPAATGMANPGYVSGGLSQTEASCNTVILRNGNVRFNVNGGEVYSTGTDSSTANYNTVIINGGSVSSVYGGYANSTGGTGNATANYNTVNITGGTIRNTVYGGYALSSGGIGTATANYNTVNITGGTIRNTVYGGYALSSGGIGTATANYNTVTIGQNATLANSTQLWGGSGSGGGDSFTGNTLNIAGQHTVGGIYSFEHLNITLAGDGGHVSATNIFFGGTTVTVDSVNLMGGSYVPGAGETVVLLESGGVIGGSLAGAPQTASGMKGMSLLYEWDNIAITGGGNNQLTARVAGYRFNPQTHALLSGRSAQGALLTQGADLAAGRGMAAMKASAGAGHRGFMAVQGGSSRYRTGSGIDMDSFSFMAGAAWGSRINPELDLSLGAFVEMGTGSYNSSNSFTGMASVRGSGDTDFIGAGLLGSLTWANGFYLDGSFRAGRVKSDLSTNVVNYGQNASYDDTSSLYLGAHAGVGYRWEMTKADSLDVYTRYLWTYTDSDSVKVLGDKYHFDSTNSHRWRTGMKYGHTIGSLTPYAGVAYEFEFDGKAGGSVHGYNLKETDMGGSTFIGEVGLTWVPKDEPNMSLDLALEGFAGERDGFMGNVRFNYRF</sequence>
<dbReference type="RefSeq" id="WP_269308602.1">
    <property type="nucleotide sequence ID" value="NZ_CP098242.1"/>
</dbReference>
<dbReference type="NCBIfam" id="TIGR01414">
    <property type="entry name" value="autotrans_barl"/>
    <property type="match status" value="1"/>
</dbReference>
<accession>A0A9E9P2V2</accession>
<dbReference type="KEGG" id="ovb:NB640_10230"/>
<evidence type="ECO:0000313" key="2">
    <source>
        <dbReference type="EMBL" id="WAW09600.1"/>
    </source>
</evidence>
<dbReference type="Pfam" id="PF03797">
    <property type="entry name" value="Autotransporter"/>
    <property type="match status" value="1"/>
</dbReference>